<dbReference type="EMBL" id="JACPRF010000330">
    <property type="protein sequence ID" value="MBI2877347.1"/>
    <property type="molecule type" value="Genomic_DNA"/>
</dbReference>
<proteinExistence type="predicted"/>
<dbReference type="InterPro" id="IPR010727">
    <property type="entry name" value="DUF1302"/>
</dbReference>
<evidence type="ECO:0000313" key="3">
    <source>
        <dbReference type="Proteomes" id="UP000769766"/>
    </source>
</evidence>
<sequence length="259" mass="30378">MPMGSLRIQRFFLCLWMLIGALGVGSPAWAGWDERISLFDPVGPFFDPLEEAVPGLMIKGMVRNWTRMATHRRTYDPDPQIDFHRTKRFPSIEWLGELELRYQATPNLELVNINNFLYDSAFRWESGGPYSHSARKELKYYHTTDRILRELYAAYYYEDILDIRLGKQQMVWGKMDGKVIDFINPSDNRYSLASTSDNFECTRLPLWMAHVIYTFGDYYLQLLWIPDFEPNRNPPPDGPFRSISKPSRRSSIRTVNSLL</sequence>
<dbReference type="AlphaFoldDB" id="A0A932FXG2"/>
<evidence type="ECO:0000313" key="2">
    <source>
        <dbReference type="EMBL" id="MBI2877347.1"/>
    </source>
</evidence>
<reference evidence="2" key="1">
    <citation type="submission" date="2020-07" db="EMBL/GenBank/DDBJ databases">
        <title>Huge and variable diversity of episymbiotic CPR bacteria and DPANN archaea in groundwater ecosystems.</title>
        <authorList>
            <person name="He C.Y."/>
            <person name="Keren R."/>
            <person name="Whittaker M."/>
            <person name="Farag I.F."/>
            <person name="Doudna J."/>
            <person name="Cate J.H.D."/>
            <person name="Banfield J.F."/>
        </authorList>
    </citation>
    <scope>NUCLEOTIDE SEQUENCE</scope>
    <source>
        <strain evidence="2">NC_groundwater_672_Ag_B-0.1um_62_36</strain>
    </source>
</reference>
<feature type="non-terminal residue" evidence="2">
    <location>
        <position position="259"/>
    </location>
</feature>
<organism evidence="2 3">
    <name type="scientific">Tectimicrobiota bacterium</name>
    <dbReference type="NCBI Taxonomy" id="2528274"/>
    <lineage>
        <taxon>Bacteria</taxon>
        <taxon>Pseudomonadati</taxon>
        <taxon>Nitrospinota/Tectimicrobiota group</taxon>
        <taxon>Candidatus Tectimicrobiota</taxon>
    </lineage>
</organism>
<accession>A0A932FXG2</accession>
<dbReference type="Proteomes" id="UP000769766">
    <property type="component" value="Unassembled WGS sequence"/>
</dbReference>
<evidence type="ECO:0000256" key="1">
    <source>
        <dbReference type="SAM" id="MobiDB-lite"/>
    </source>
</evidence>
<feature type="region of interest" description="Disordered" evidence="1">
    <location>
        <begin position="235"/>
        <end position="259"/>
    </location>
</feature>
<dbReference type="Pfam" id="PF06980">
    <property type="entry name" value="DUF1302"/>
    <property type="match status" value="1"/>
</dbReference>
<protein>
    <submittedName>
        <fullName evidence="2">Uncharacterized protein</fullName>
    </submittedName>
</protein>
<name>A0A932FXG2_UNCTE</name>
<comment type="caution">
    <text evidence="2">The sequence shown here is derived from an EMBL/GenBank/DDBJ whole genome shotgun (WGS) entry which is preliminary data.</text>
</comment>
<gene>
    <name evidence="2" type="ORF">HYY20_10740</name>
</gene>